<reference evidence="2 3" key="1">
    <citation type="submission" date="2024-09" db="EMBL/GenBank/DDBJ databases">
        <title>Floridaenema gen nov. (Aerosakkonemataceae, Aerosakkonematales ord. nov., Cyanobacteria) from benthic tropical and subtropical fresh waters, with the description of four new species.</title>
        <authorList>
            <person name="Moretto J.A."/>
            <person name="Berthold D.E."/>
            <person name="Lefler F.W."/>
            <person name="Huang I.-S."/>
            <person name="Laughinghouse H. IV."/>
        </authorList>
    </citation>
    <scope>NUCLEOTIDE SEQUENCE [LARGE SCALE GENOMIC DNA]</scope>
    <source>
        <strain evidence="2 3">BLCC-F154</strain>
    </source>
</reference>
<keyword evidence="3" id="KW-1185">Reference proteome</keyword>
<evidence type="ECO:0008006" key="4">
    <source>
        <dbReference type="Google" id="ProtNLM"/>
    </source>
</evidence>
<protein>
    <recommendedName>
        <fullName evidence="4">Glycosyltransferase RgtA/B/C/D-like domain-containing protein</fullName>
    </recommendedName>
</protein>
<dbReference type="Proteomes" id="UP001576776">
    <property type="component" value="Unassembled WGS sequence"/>
</dbReference>
<gene>
    <name evidence="2" type="ORF">ACE1B6_07115</name>
</gene>
<name>A0ABV4Y941_9CYAN</name>
<dbReference type="EMBL" id="JBHFNS010000031">
    <property type="protein sequence ID" value="MFB2935033.1"/>
    <property type="molecule type" value="Genomic_DNA"/>
</dbReference>
<proteinExistence type="predicted"/>
<sequence length="604" mass="69032">MMNKITKRPEIWYFTGFILTIIPAFFMGMLIYQNSVNMPYWDDWEISLFLDKIYPEYKLPLQKWLAQANETRYLFPRFIFVGLAYLNKWNWDIRYQMWVSLALACLVSINVFRLTKWTIGESLLQVISIAILCNSLIFAPIQYENWLWGIQLIVFMPIACITTCLVVIYSNINRTTKLILCLILCTISTFSYANGMLSWVIVFPALAISKSWRWQDIFKEKWLYIPWIATFTANMAVYFYNYQKPSQTPGLSAGLLNPIESTRYFLSFLGTPLAWGINSFDWQADVIRNNIIIGTILISLFGLALFYLLKHINESILIYRMSGWFVIGFYTVISGIITSLGRVGFGIGTSIAPRYMTFSVYLPLALVGLIAVMFDDAKNRGYLGKKKKIITQVIIGILLVSFLGLHILTNVFGIDRMYWTKLERLHAKTCMVFVNVVVDEKCLTEKVYPKLQAAVKLAKLVDDKNLIDAKFVYSKKVQDIQGTSAVSTDSLGYGWFDNVNQVKNLYVAGGWARLVERGQPADAVLLTYEKAKGEDIIFAISDTRVERPDVVKATKNQVYLMTGWQKAFSASKLPKGLVTIKAWAFNTEKGTAFPLEGSQQIKNL</sequence>
<dbReference type="RefSeq" id="WP_413256555.1">
    <property type="nucleotide sequence ID" value="NZ_JBHFNS010000031.1"/>
</dbReference>
<evidence type="ECO:0000313" key="3">
    <source>
        <dbReference type="Proteomes" id="UP001576776"/>
    </source>
</evidence>
<feature type="transmembrane region" description="Helical" evidence="1">
    <location>
        <begin position="95"/>
        <end position="115"/>
    </location>
</feature>
<feature type="transmembrane region" description="Helical" evidence="1">
    <location>
        <begin position="147"/>
        <end position="169"/>
    </location>
</feature>
<feature type="transmembrane region" description="Helical" evidence="1">
    <location>
        <begin position="178"/>
        <end position="202"/>
    </location>
</feature>
<comment type="caution">
    <text evidence="2">The sequence shown here is derived from an EMBL/GenBank/DDBJ whole genome shotgun (WGS) entry which is preliminary data.</text>
</comment>
<organism evidence="2 3">
    <name type="scientific">Floridaenema fluviatile BLCC-F154</name>
    <dbReference type="NCBI Taxonomy" id="3153640"/>
    <lineage>
        <taxon>Bacteria</taxon>
        <taxon>Bacillati</taxon>
        <taxon>Cyanobacteriota</taxon>
        <taxon>Cyanophyceae</taxon>
        <taxon>Oscillatoriophycideae</taxon>
        <taxon>Aerosakkonematales</taxon>
        <taxon>Aerosakkonemataceae</taxon>
        <taxon>Floridanema</taxon>
        <taxon>Floridanema fluviatile</taxon>
    </lineage>
</organism>
<feature type="transmembrane region" description="Helical" evidence="1">
    <location>
        <begin position="360"/>
        <end position="377"/>
    </location>
</feature>
<evidence type="ECO:0000313" key="2">
    <source>
        <dbReference type="EMBL" id="MFB2935033.1"/>
    </source>
</evidence>
<feature type="transmembrane region" description="Helical" evidence="1">
    <location>
        <begin position="122"/>
        <end position="141"/>
    </location>
</feature>
<keyword evidence="1" id="KW-1133">Transmembrane helix</keyword>
<feature type="transmembrane region" description="Helical" evidence="1">
    <location>
        <begin position="290"/>
        <end position="309"/>
    </location>
</feature>
<feature type="transmembrane region" description="Helical" evidence="1">
    <location>
        <begin position="222"/>
        <end position="240"/>
    </location>
</feature>
<evidence type="ECO:0000256" key="1">
    <source>
        <dbReference type="SAM" id="Phobius"/>
    </source>
</evidence>
<keyword evidence="1" id="KW-0812">Transmembrane</keyword>
<feature type="transmembrane region" description="Helical" evidence="1">
    <location>
        <begin position="12"/>
        <end position="32"/>
    </location>
</feature>
<feature type="transmembrane region" description="Helical" evidence="1">
    <location>
        <begin position="389"/>
        <end position="408"/>
    </location>
</feature>
<accession>A0ABV4Y941</accession>
<feature type="transmembrane region" description="Helical" evidence="1">
    <location>
        <begin position="321"/>
        <end position="340"/>
    </location>
</feature>
<keyword evidence="1" id="KW-0472">Membrane</keyword>